<protein>
    <submittedName>
        <fullName evidence="1">27055_t:CDS:1</fullName>
    </submittedName>
</protein>
<comment type="caution">
    <text evidence="1">The sequence shown here is derived from an EMBL/GenBank/DDBJ whole genome shotgun (WGS) entry which is preliminary data.</text>
</comment>
<accession>A0ACA9S434</accession>
<reference evidence="1" key="1">
    <citation type="submission" date="2021-06" db="EMBL/GenBank/DDBJ databases">
        <authorList>
            <person name="Kallberg Y."/>
            <person name="Tangrot J."/>
            <person name="Rosling A."/>
        </authorList>
    </citation>
    <scope>NUCLEOTIDE SEQUENCE</scope>
    <source>
        <strain evidence="1">MA461A</strain>
    </source>
</reference>
<proteinExistence type="predicted"/>
<keyword evidence="2" id="KW-1185">Reference proteome</keyword>
<evidence type="ECO:0000313" key="1">
    <source>
        <dbReference type="EMBL" id="CAG8825428.1"/>
    </source>
</evidence>
<sequence>MPEVGVYPSQEINAFATGSAGNTLIAFSTNLINTMNLSEIRGVVGHELSHLIHYDIARILVVQGIFDVLHFDENTKATGEPNSVSLLKFNPEKKKRGLLELFRTHPRLEERIERLEKLKKQRKLL</sequence>
<evidence type="ECO:0000313" key="2">
    <source>
        <dbReference type="Proteomes" id="UP000789920"/>
    </source>
</evidence>
<organism evidence="1 2">
    <name type="scientific">Racocetra persica</name>
    <dbReference type="NCBI Taxonomy" id="160502"/>
    <lineage>
        <taxon>Eukaryota</taxon>
        <taxon>Fungi</taxon>
        <taxon>Fungi incertae sedis</taxon>
        <taxon>Mucoromycota</taxon>
        <taxon>Glomeromycotina</taxon>
        <taxon>Glomeromycetes</taxon>
        <taxon>Diversisporales</taxon>
        <taxon>Gigasporaceae</taxon>
        <taxon>Racocetra</taxon>
    </lineage>
</organism>
<gene>
    <name evidence="1" type="ORF">RPERSI_LOCUS26482</name>
</gene>
<feature type="non-terminal residue" evidence="1">
    <location>
        <position position="125"/>
    </location>
</feature>
<dbReference type="EMBL" id="CAJVQC010090524">
    <property type="protein sequence ID" value="CAG8825428.1"/>
    <property type="molecule type" value="Genomic_DNA"/>
</dbReference>
<name>A0ACA9S434_9GLOM</name>
<dbReference type="Proteomes" id="UP000789920">
    <property type="component" value="Unassembled WGS sequence"/>
</dbReference>